<feature type="transmembrane region" description="Helical" evidence="8">
    <location>
        <begin position="131"/>
        <end position="156"/>
    </location>
</feature>
<evidence type="ECO:0000313" key="10">
    <source>
        <dbReference type="EMBL" id="PHV67137.1"/>
    </source>
</evidence>
<feature type="domain" description="Major facilitator superfamily (MFS) profile" evidence="9">
    <location>
        <begin position="29"/>
        <end position="438"/>
    </location>
</feature>
<dbReference type="AlphaFoldDB" id="A0A2G3PMS7"/>
<evidence type="ECO:0000256" key="1">
    <source>
        <dbReference type="ARBA" id="ARBA00004651"/>
    </source>
</evidence>
<accession>A0A2G3PMS7</accession>
<dbReference type="SUPFAM" id="SSF103473">
    <property type="entry name" value="MFS general substrate transporter"/>
    <property type="match status" value="1"/>
</dbReference>
<feature type="transmembrane region" description="Helical" evidence="8">
    <location>
        <begin position="290"/>
        <end position="308"/>
    </location>
</feature>
<evidence type="ECO:0000256" key="7">
    <source>
        <dbReference type="SAM" id="MobiDB-lite"/>
    </source>
</evidence>
<feature type="transmembrane region" description="Helical" evidence="8">
    <location>
        <begin position="168"/>
        <end position="190"/>
    </location>
</feature>
<dbReference type="PANTHER" id="PTHR43045:SF1">
    <property type="entry name" value="SHIKIMATE TRANSPORTER"/>
    <property type="match status" value="1"/>
</dbReference>
<feature type="transmembrane region" description="Helical" evidence="8">
    <location>
        <begin position="101"/>
        <end position="119"/>
    </location>
</feature>
<dbReference type="Gene3D" id="1.20.1250.20">
    <property type="entry name" value="MFS general substrate transporter like domains"/>
    <property type="match status" value="2"/>
</dbReference>
<keyword evidence="3" id="KW-1003">Cell membrane</keyword>
<keyword evidence="6 8" id="KW-0472">Membrane</keyword>
<protein>
    <submittedName>
        <fullName evidence="10">MFS transporter</fullName>
    </submittedName>
</protein>
<feature type="transmembrane region" description="Helical" evidence="8">
    <location>
        <begin position="383"/>
        <end position="405"/>
    </location>
</feature>
<feature type="transmembrane region" description="Helical" evidence="8">
    <location>
        <begin position="320"/>
        <end position="339"/>
    </location>
</feature>
<evidence type="ECO:0000259" key="9">
    <source>
        <dbReference type="PROSITE" id="PS50850"/>
    </source>
</evidence>
<evidence type="ECO:0000313" key="11">
    <source>
        <dbReference type="Proteomes" id="UP000225108"/>
    </source>
</evidence>
<evidence type="ECO:0000256" key="8">
    <source>
        <dbReference type="SAM" id="Phobius"/>
    </source>
</evidence>
<name>A0A2G3PMS7_WILMA</name>
<feature type="transmembrane region" description="Helical" evidence="8">
    <location>
        <begin position="66"/>
        <end position="89"/>
    </location>
</feature>
<organism evidence="10 11">
    <name type="scientific">Williamsia marianensis</name>
    <dbReference type="NCBI Taxonomy" id="85044"/>
    <lineage>
        <taxon>Bacteria</taxon>
        <taxon>Bacillati</taxon>
        <taxon>Actinomycetota</taxon>
        <taxon>Actinomycetes</taxon>
        <taxon>Mycobacteriales</taxon>
        <taxon>Nocardiaceae</taxon>
        <taxon>Williamsia</taxon>
    </lineage>
</organism>
<dbReference type="InterPro" id="IPR011701">
    <property type="entry name" value="MFS"/>
</dbReference>
<sequence>MTTKRYESRNARSVSESSSHQPDQQGRRAALAAYFGSVLEYYDYFIYASAAALVFGTVFFEAAGDLALLVSLASFGVAYVARFFGALLWGHFGDKFSRKRVLVLTLVMMGSATLIIGALPSYEQIGVAAPILLVVMRLIQGVSAAGETAGAVSLVVESSDSSRKAFNASWIQSGNLTGFILANLVFVPVAMLPDDQLMSWGWRIPFLFSGLLIVLGFVIRRGLDEPAEFLEAKAHEPVKQVSPLRVLFRDHKGALLTVAAMALFQGTHTMVTVFGLAYATKVVGLPSSSILWMLVIVTAVSLLTVPLGGWLSDRVGCKPVFVYGAVFSIPAFALYLWSFNTQNMIVIYMAAILVYALVYSVGNGSTMAFFAGQFDVRVRYGGLAVGMQIAGLMFGFIPSVAIGLIDGTPGNWAYAVTVQATLCLIALIGCGFARTTNPSNVSQVDASKVLAVP</sequence>
<feature type="transmembrane region" description="Helical" evidence="8">
    <location>
        <begin position="41"/>
        <end position="60"/>
    </location>
</feature>
<keyword evidence="4 8" id="KW-0812">Transmembrane</keyword>
<evidence type="ECO:0000256" key="6">
    <source>
        <dbReference type="ARBA" id="ARBA00023136"/>
    </source>
</evidence>
<feature type="region of interest" description="Disordered" evidence="7">
    <location>
        <begin position="1"/>
        <end position="23"/>
    </location>
</feature>
<keyword evidence="5 8" id="KW-1133">Transmembrane helix</keyword>
<dbReference type="PROSITE" id="PS50850">
    <property type="entry name" value="MFS"/>
    <property type="match status" value="1"/>
</dbReference>
<keyword evidence="2" id="KW-0813">Transport</keyword>
<dbReference type="PANTHER" id="PTHR43045">
    <property type="entry name" value="SHIKIMATE TRANSPORTER"/>
    <property type="match status" value="1"/>
</dbReference>
<comment type="subcellular location">
    <subcellularLocation>
        <location evidence="1">Cell membrane</location>
        <topology evidence="1">Multi-pass membrane protein</topology>
    </subcellularLocation>
</comment>
<dbReference type="GO" id="GO:0022857">
    <property type="term" value="F:transmembrane transporter activity"/>
    <property type="evidence" value="ECO:0007669"/>
    <property type="project" value="InterPro"/>
</dbReference>
<dbReference type="Proteomes" id="UP000225108">
    <property type="component" value="Unassembled WGS sequence"/>
</dbReference>
<feature type="compositionally biased region" description="Basic and acidic residues" evidence="7">
    <location>
        <begin position="1"/>
        <end position="10"/>
    </location>
</feature>
<evidence type="ECO:0000256" key="2">
    <source>
        <dbReference type="ARBA" id="ARBA00022448"/>
    </source>
</evidence>
<feature type="transmembrane region" description="Helical" evidence="8">
    <location>
        <begin position="202"/>
        <end position="219"/>
    </location>
</feature>
<dbReference type="GO" id="GO:0005886">
    <property type="term" value="C:plasma membrane"/>
    <property type="evidence" value="ECO:0007669"/>
    <property type="project" value="UniProtKB-SubCell"/>
</dbReference>
<gene>
    <name evidence="10" type="ORF">CSW57_13120</name>
</gene>
<dbReference type="Pfam" id="PF07690">
    <property type="entry name" value="MFS_1"/>
    <property type="match status" value="1"/>
</dbReference>
<evidence type="ECO:0000256" key="4">
    <source>
        <dbReference type="ARBA" id="ARBA00022692"/>
    </source>
</evidence>
<dbReference type="EMBL" id="PEBD01000008">
    <property type="protein sequence ID" value="PHV67137.1"/>
    <property type="molecule type" value="Genomic_DNA"/>
</dbReference>
<feature type="transmembrane region" description="Helical" evidence="8">
    <location>
        <begin position="345"/>
        <end position="371"/>
    </location>
</feature>
<evidence type="ECO:0000256" key="3">
    <source>
        <dbReference type="ARBA" id="ARBA00022475"/>
    </source>
</evidence>
<comment type="caution">
    <text evidence="10">The sequence shown here is derived from an EMBL/GenBank/DDBJ whole genome shotgun (WGS) entry which is preliminary data.</text>
</comment>
<dbReference type="CDD" id="cd17369">
    <property type="entry name" value="MFS_ShiA_like"/>
    <property type="match status" value="1"/>
</dbReference>
<reference evidence="10 11" key="1">
    <citation type="submission" date="2017-10" db="EMBL/GenBank/DDBJ databases">
        <title>The draft genome sequence of Williamsia sp. BULT 1.1 isolated from the semi-arid grassland soils from South Africa.</title>
        <authorList>
            <person name="Kabwe M.H."/>
            <person name="Govender N."/>
            <person name="Mutseka Lunga P."/>
            <person name="Vikram S."/>
            <person name="Makhalanyane T.P."/>
        </authorList>
    </citation>
    <scope>NUCLEOTIDE SEQUENCE [LARGE SCALE GENOMIC DNA]</scope>
    <source>
        <strain evidence="10 11">BULT 1.1</strain>
    </source>
</reference>
<dbReference type="InterPro" id="IPR020846">
    <property type="entry name" value="MFS_dom"/>
</dbReference>
<evidence type="ECO:0000256" key="5">
    <source>
        <dbReference type="ARBA" id="ARBA00022989"/>
    </source>
</evidence>
<dbReference type="InterPro" id="IPR036259">
    <property type="entry name" value="MFS_trans_sf"/>
</dbReference>
<proteinExistence type="predicted"/>
<feature type="transmembrane region" description="Helical" evidence="8">
    <location>
        <begin position="254"/>
        <end position="278"/>
    </location>
</feature>
<feature type="transmembrane region" description="Helical" evidence="8">
    <location>
        <begin position="411"/>
        <end position="433"/>
    </location>
</feature>